<gene>
    <name evidence="2" type="ORF">DPMN_111571</name>
</gene>
<organism evidence="2 3">
    <name type="scientific">Dreissena polymorpha</name>
    <name type="common">Zebra mussel</name>
    <name type="synonym">Mytilus polymorpha</name>
    <dbReference type="NCBI Taxonomy" id="45954"/>
    <lineage>
        <taxon>Eukaryota</taxon>
        <taxon>Metazoa</taxon>
        <taxon>Spiralia</taxon>
        <taxon>Lophotrochozoa</taxon>
        <taxon>Mollusca</taxon>
        <taxon>Bivalvia</taxon>
        <taxon>Autobranchia</taxon>
        <taxon>Heteroconchia</taxon>
        <taxon>Euheterodonta</taxon>
        <taxon>Imparidentia</taxon>
        <taxon>Neoheterodontei</taxon>
        <taxon>Myida</taxon>
        <taxon>Dreissenoidea</taxon>
        <taxon>Dreissenidae</taxon>
        <taxon>Dreissena</taxon>
    </lineage>
</organism>
<dbReference type="InterPro" id="IPR051375">
    <property type="entry name" value="Tuftelin_GRINL1A/MYZAP/CCD68"/>
</dbReference>
<comment type="caution">
    <text evidence="2">The sequence shown here is derived from an EMBL/GenBank/DDBJ whole genome shotgun (WGS) entry which is preliminary data.</text>
</comment>
<dbReference type="PANTHER" id="PTHR23171">
    <property type="entry name" value="GDOWN1"/>
    <property type="match status" value="1"/>
</dbReference>
<accession>A0A9D4KET0</accession>
<protein>
    <submittedName>
        <fullName evidence="2">Uncharacterized protein</fullName>
    </submittedName>
</protein>
<evidence type="ECO:0000313" key="3">
    <source>
        <dbReference type="Proteomes" id="UP000828390"/>
    </source>
</evidence>
<feature type="region of interest" description="Disordered" evidence="1">
    <location>
        <begin position="237"/>
        <end position="269"/>
    </location>
</feature>
<dbReference type="GO" id="GO:0035556">
    <property type="term" value="P:intracellular signal transduction"/>
    <property type="evidence" value="ECO:0007669"/>
    <property type="project" value="TreeGrafter"/>
</dbReference>
<dbReference type="PANTHER" id="PTHR23171:SF13">
    <property type="entry name" value="DNA-DIRECTED RNA POLYMERASE II SUBUNIT GRINL1A"/>
    <property type="match status" value="1"/>
</dbReference>
<dbReference type="EMBL" id="JAIWYP010000004">
    <property type="protein sequence ID" value="KAH3838164.1"/>
    <property type="molecule type" value="Genomic_DNA"/>
</dbReference>
<feature type="compositionally biased region" description="Acidic residues" evidence="1">
    <location>
        <begin position="247"/>
        <end position="269"/>
    </location>
</feature>
<name>A0A9D4KET0_DREPO</name>
<keyword evidence="3" id="KW-1185">Reference proteome</keyword>
<evidence type="ECO:0000256" key="1">
    <source>
        <dbReference type="SAM" id="MobiDB-lite"/>
    </source>
</evidence>
<reference evidence="2" key="1">
    <citation type="journal article" date="2019" name="bioRxiv">
        <title>The Genome of the Zebra Mussel, Dreissena polymorpha: A Resource for Invasive Species Research.</title>
        <authorList>
            <person name="McCartney M.A."/>
            <person name="Auch B."/>
            <person name="Kono T."/>
            <person name="Mallez S."/>
            <person name="Zhang Y."/>
            <person name="Obille A."/>
            <person name="Becker A."/>
            <person name="Abrahante J.E."/>
            <person name="Garbe J."/>
            <person name="Badalamenti J.P."/>
            <person name="Herman A."/>
            <person name="Mangelson H."/>
            <person name="Liachko I."/>
            <person name="Sullivan S."/>
            <person name="Sone E.D."/>
            <person name="Koren S."/>
            <person name="Silverstein K.A.T."/>
            <person name="Beckman K.B."/>
            <person name="Gohl D.M."/>
        </authorList>
    </citation>
    <scope>NUCLEOTIDE SEQUENCE</scope>
    <source>
        <strain evidence="2">Duluth1</strain>
        <tissue evidence="2">Whole animal</tissue>
    </source>
</reference>
<proteinExistence type="predicted"/>
<sequence>MAEAFHPTKDGHIGNVEKLTNIELHDIIRRQEQLIKKRTFLSHLPDKGAKVKEHLDVLKQEQERRNKLQDAAQQTKQNVTNEIDGRDLTEALESLSIRESRDTRTSPPKHQYDIDIENAKRTISQRERFHLNRDLKIEKIADLPEEIKKTKQYMQRNKAAAVSTNKICPKVSHEEESAATPPSYKYGCSRKIELVESLELQRKHKEQHELIQAKMATERLASSLSIKMEIYNPEGVDMSYRSRDALDSDDDTCNADNDDDNADLEVEPT</sequence>
<feature type="region of interest" description="Disordered" evidence="1">
    <location>
        <begin position="64"/>
        <end position="83"/>
    </location>
</feature>
<dbReference type="OrthoDB" id="2408655at2759"/>
<reference evidence="2" key="2">
    <citation type="submission" date="2020-11" db="EMBL/GenBank/DDBJ databases">
        <authorList>
            <person name="McCartney M.A."/>
            <person name="Auch B."/>
            <person name="Kono T."/>
            <person name="Mallez S."/>
            <person name="Becker A."/>
            <person name="Gohl D.M."/>
            <person name="Silverstein K.A.T."/>
            <person name="Koren S."/>
            <person name="Bechman K.B."/>
            <person name="Herman A."/>
            <person name="Abrahante J.E."/>
            <person name="Garbe J."/>
        </authorList>
    </citation>
    <scope>NUCLEOTIDE SEQUENCE</scope>
    <source>
        <strain evidence="2">Duluth1</strain>
        <tissue evidence="2">Whole animal</tissue>
    </source>
</reference>
<feature type="compositionally biased region" description="Polar residues" evidence="1">
    <location>
        <begin position="71"/>
        <end position="81"/>
    </location>
</feature>
<evidence type="ECO:0000313" key="2">
    <source>
        <dbReference type="EMBL" id="KAH3838164.1"/>
    </source>
</evidence>
<dbReference type="AlphaFoldDB" id="A0A9D4KET0"/>
<dbReference type="Proteomes" id="UP000828390">
    <property type="component" value="Unassembled WGS sequence"/>
</dbReference>